<organism evidence="1 2">
    <name type="scientific">Linum tenue</name>
    <dbReference type="NCBI Taxonomy" id="586396"/>
    <lineage>
        <taxon>Eukaryota</taxon>
        <taxon>Viridiplantae</taxon>
        <taxon>Streptophyta</taxon>
        <taxon>Embryophyta</taxon>
        <taxon>Tracheophyta</taxon>
        <taxon>Spermatophyta</taxon>
        <taxon>Magnoliopsida</taxon>
        <taxon>eudicotyledons</taxon>
        <taxon>Gunneridae</taxon>
        <taxon>Pentapetalae</taxon>
        <taxon>rosids</taxon>
        <taxon>fabids</taxon>
        <taxon>Malpighiales</taxon>
        <taxon>Linaceae</taxon>
        <taxon>Linum</taxon>
    </lineage>
</organism>
<keyword evidence="2" id="KW-1185">Reference proteome</keyword>
<comment type="caution">
    <text evidence="1">The sequence shown here is derived from an EMBL/GenBank/DDBJ whole genome shotgun (WGS) entry which is preliminary data.</text>
</comment>
<name>A0AAV0K6B2_9ROSI</name>
<sequence>RRATRSISPIHRLGWVPFSIELSDKPQCHQESPNLLVCLLLLPLAHPFQR</sequence>
<reference evidence="1" key="1">
    <citation type="submission" date="2022-08" db="EMBL/GenBank/DDBJ databases">
        <authorList>
            <person name="Gutierrez-Valencia J."/>
        </authorList>
    </citation>
    <scope>NUCLEOTIDE SEQUENCE</scope>
</reference>
<accession>A0AAV0K6B2</accession>
<feature type="non-terminal residue" evidence="1">
    <location>
        <position position="1"/>
    </location>
</feature>
<proteinExistence type="predicted"/>
<evidence type="ECO:0000313" key="2">
    <source>
        <dbReference type="Proteomes" id="UP001154282"/>
    </source>
</evidence>
<dbReference type="Proteomes" id="UP001154282">
    <property type="component" value="Unassembled WGS sequence"/>
</dbReference>
<gene>
    <name evidence="1" type="ORF">LITE_LOCUS17385</name>
</gene>
<evidence type="ECO:0000313" key="1">
    <source>
        <dbReference type="EMBL" id="CAI0417638.1"/>
    </source>
</evidence>
<dbReference type="AlphaFoldDB" id="A0AAV0K6B2"/>
<protein>
    <submittedName>
        <fullName evidence="1">Uncharacterized protein</fullName>
    </submittedName>
</protein>
<dbReference type="EMBL" id="CAMGYJ010000005">
    <property type="protein sequence ID" value="CAI0417638.1"/>
    <property type="molecule type" value="Genomic_DNA"/>
</dbReference>